<feature type="domain" description="AB hydrolase-1" evidence="2">
    <location>
        <begin position="32"/>
        <end position="200"/>
    </location>
</feature>
<feature type="compositionally biased region" description="Polar residues" evidence="1">
    <location>
        <begin position="1"/>
        <end position="10"/>
    </location>
</feature>
<reference evidence="3" key="2">
    <citation type="submission" date="2023-05" db="EMBL/GenBank/DDBJ databases">
        <authorList>
            <consortium name="Lawrence Berkeley National Laboratory"/>
            <person name="Steindorff A."/>
            <person name="Hensen N."/>
            <person name="Bonometti L."/>
            <person name="Westerberg I."/>
            <person name="Brannstrom I.O."/>
            <person name="Guillou S."/>
            <person name="Cros-Aarteil S."/>
            <person name="Calhoun S."/>
            <person name="Haridas S."/>
            <person name="Kuo A."/>
            <person name="Mondo S."/>
            <person name="Pangilinan J."/>
            <person name="Riley R."/>
            <person name="Labutti K."/>
            <person name="Andreopoulos B."/>
            <person name="Lipzen A."/>
            <person name="Chen C."/>
            <person name="Yanf M."/>
            <person name="Daum C."/>
            <person name="Ng V."/>
            <person name="Clum A."/>
            <person name="Ohm R."/>
            <person name="Martin F."/>
            <person name="Silar P."/>
            <person name="Natvig D."/>
            <person name="Lalanne C."/>
            <person name="Gautier V."/>
            <person name="Ament-Velasquez S.L."/>
            <person name="Kruys A."/>
            <person name="Hutchinson M.I."/>
            <person name="Powell A.J."/>
            <person name="Barry K."/>
            <person name="Miller A.N."/>
            <person name="Grigoriev I.V."/>
            <person name="Debuchy R."/>
            <person name="Gladieux P."/>
            <person name="Thoren M.H."/>
            <person name="Johannesson H."/>
        </authorList>
    </citation>
    <scope>NUCLEOTIDE SEQUENCE</scope>
    <source>
        <strain evidence="3">CBS 103.79</strain>
    </source>
</reference>
<feature type="region of interest" description="Disordered" evidence="1">
    <location>
        <begin position="1"/>
        <end position="22"/>
    </location>
</feature>
<accession>A0AAN6MNB8</accession>
<dbReference type="AlphaFoldDB" id="A0AAN6MNB8"/>
<dbReference type="InterPro" id="IPR000073">
    <property type="entry name" value="AB_hydrolase_1"/>
</dbReference>
<sequence length="279" mass="30487">MFDSNPSLIQSGARPVTSKTASSATSAKPVPIVLIHDGGGTIFSYYCLGELNRPVFGIANPRYESGATWEGGLTEMASQYVRFVKEAVPEGGDIILGGWSQGGVVSLELAKQLADDEVCKSGRLRVIGLVMVDSVCPLRGDVPRPPVVKHAMQWAAHTREETKARVLKCFENAVNMADNWTPLEWEGSELAVPPVVLLRAGESVPVVAAGIAKVDIHREEKHLGWDVYKKDLITKVIPIPGHHYNLFHTDENMRATTEAIKQACRELEVMNNNSKKSFA</sequence>
<dbReference type="Pfam" id="PF12697">
    <property type="entry name" value="Abhydrolase_6"/>
    <property type="match status" value="1"/>
</dbReference>
<keyword evidence="3" id="KW-0378">Hydrolase</keyword>
<proteinExistence type="predicted"/>
<reference evidence="3" key="1">
    <citation type="journal article" date="2023" name="Mol. Phylogenet. Evol.">
        <title>Genome-scale phylogeny and comparative genomics of the fungal order Sordariales.</title>
        <authorList>
            <person name="Hensen N."/>
            <person name="Bonometti L."/>
            <person name="Westerberg I."/>
            <person name="Brannstrom I.O."/>
            <person name="Guillou S."/>
            <person name="Cros-Aarteil S."/>
            <person name="Calhoun S."/>
            <person name="Haridas S."/>
            <person name="Kuo A."/>
            <person name="Mondo S."/>
            <person name="Pangilinan J."/>
            <person name="Riley R."/>
            <person name="LaButti K."/>
            <person name="Andreopoulos B."/>
            <person name="Lipzen A."/>
            <person name="Chen C."/>
            <person name="Yan M."/>
            <person name="Daum C."/>
            <person name="Ng V."/>
            <person name="Clum A."/>
            <person name="Steindorff A."/>
            <person name="Ohm R.A."/>
            <person name="Martin F."/>
            <person name="Silar P."/>
            <person name="Natvig D.O."/>
            <person name="Lalanne C."/>
            <person name="Gautier V."/>
            <person name="Ament-Velasquez S.L."/>
            <person name="Kruys A."/>
            <person name="Hutchinson M.I."/>
            <person name="Powell A.J."/>
            <person name="Barry K."/>
            <person name="Miller A.N."/>
            <person name="Grigoriev I.V."/>
            <person name="Debuchy R."/>
            <person name="Gladieux P."/>
            <person name="Hiltunen Thoren M."/>
            <person name="Johannesson H."/>
        </authorList>
    </citation>
    <scope>NUCLEOTIDE SEQUENCE</scope>
    <source>
        <strain evidence="3">CBS 103.79</strain>
    </source>
</reference>
<dbReference type="SUPFAM" id="SSF53474">
    <property type="entry name" value="alpha/beta-Hydrolases"/>
    <property type="match status" value="1"/>
</dbReference>
<dbReference type="EMBL" id="MU855450">
    <property type="protein sequence ID" value="KAK3903404.1"/>
    <property type="molecule type" value="Genomic_DNA"/>
</dbReference>
<keyword evidence="4" id="KW-1185">Reference proteome</keyword>
<organism evidence="3 4">
    <name type="scientific">Staphylotrichum tortipilum</name>
    <dbReference type="NCBI Taxonomy" id="2831512"/>
    <lineage>
        <taxon>Eukaryota</taxon>
        <taxon>Fungi</taxon>
        <taxon>Dikarya</taxon>
        <taxon>Ascomycota</taxon>
        <taxon>Pezizomycotina</taxon>
        <taxon>Sordariomycetes</taxon>
        <taxon>Sordariomycetidae</taxon>
        <taxon>Sordariales</taxon>
        <taxon>Chaetomiaceae</taxon>
        <taxon>Staphylotrichum</taxon>
    </lineage>
</organism>
<evidence type="ECO:0000259" key="2">
    <source>
        <dbReference type="Pfam" id="PF12697"/>
    </source>
</evidence>
<gene>
    <name evidence="3" type="ORF">C8A05DRAFT_32843</name>
</gene>
<comment type="caution">
    <text evidence="3">The sequence shown here is derived from an EMBL/GenBank/DDBJ whole genome shotgun (WGS) entry which is preliminary data.</text>
</comment>
<dbReference type="InterPro" id="IPR029058">
    <property type="entry name" value="AB_hydrolase_fold"/>
</dbReference>
<evidence type="ECO:0000256" key="1">
    <source>
        <dbReference type="SAM" id="MobiDB-lite"/>
    </source>
</evidence>
<dbReference type="Proteomes" id="UP001303889">
    <property type="component" value="Unassembled WGS sequence"/>
</dbReference>
<evidence type="ECO:0000313" key="4">
    <source>
        <dbReference type="Proteomes" id="UP001303889"/>
    </source>
</evidence>
<dbReference type="GO" id="GO:0016787">
    <property type="term" value="F:hydrolase activity"/>
    <property type="evidence" value="ECO:0007669"/>
    <property type="project" value="UniProtKB-KW"/>
</dbReference>
<name>A0AAN6MNB8_9PEZI</name>
<evidence type="ECO:0000313" key="3">
    <source>
        <dbReference type="EMBL" id="KAK3903404.1"/>
    </source>
</evidence>
<dbReference type="Gene3D" id="3.40.50.1820">
    <property type="entry name" value="alpha/beta hydrolase"/>
    <property type="match status" value="1"/>
</dbReference>
<protein>
    <submittedName>
        <fullName evidence="3">Alpha/Beta hydrolase protein</fullName>
    </submittedName>
</protein>